<dbReference type="SUPFAM" id="SSF54695">
    <property type="entry name" value="POZ domain"/>
    <property type="match status" value="1"/>
</dbReference>
<sequence length="485" mass="55118">MLPKSFSVPIHKKYLQQINNPNFCDVLFLVGVPEETIYAHQFFVSLSSKLFREIFYPLGSDKAPTIVELQIRGVDPISFFQIIKFCYTGVITLSHNNIYDILQLACQLQMPKLIQVCSNYRVDNKIYGDPPIPFLFSGSATTTGNGQRSQRNKAEQAPLPIHYSCPELKYSIKEKPNPQPKTIKRTQIKTETNNRTNETNKPLQKGQVAKQENPEIPEIPEIAKEQITNKSPDSGSINGKNTHHQLLTRSIVRRKFPTKKPKKINVAMITADEDFQYVHNVCKSLLTSKCIEKIKIFKSYKRSYSFKKLQSYDAIFLYSSDQTFYKPEKLGDQLAQFVEDGGGLVVCAINCLDSDDEKQIYGRILSPKYLPFGKHSSITQQPSQLGTIVDTQHPIMKDVKKFNGGKNSFRIKTKEVNRDSFIIAKWDDDNILIAEKSFTKNPEFGRVIILNLWPPNNKIDGSCWDSTLDGQKILANSVEYAAGCI</sequence>
<keyword evidence="4" id="KW-1185">Reference proteome</keyword>
<feature type="domain" description="BTB" evidence="2">
    <location>
        <begin position="24"/>
        <end position="95"/>
    </location>
</feature>
<evidence type="ECO:0000259" key="2">
    <source>
        <dbReference type="PROSITE" id="PS50097"/>
    </source>
</evidence>
<dbReference type="InterPro" id="IPR000210">
    <property type="entry name" value="BTB/POZ_dom"/>
</dbReference>
<name>A0ABQ8YIF2_9EUKA</name>
<dbReference type="InterPro" id="IPR029062">
    <property type="entry name" value="Class_I_gatase-like"/>
</dbReference>
<dbReference type="Pfam" id="PF00651">
    <property type="entry name" value="BTB"/>
    <property type="match status" value="1"/>
</dbReference>
<proteinExistence type="predicted"/>
<organism evidence="3 4">
    <name type="scientific">Anaeramoeba flamelloides</name>
    <dbReference type="NCBI Taxonomy" id="1746091"/>
    <lineage>
        <taxon>Eukaryota</taxon>
        <taxon>Metamonada</taxon>
        <taxon>Anaeramoebidae</taxon>
        <taxon>Anaeramoeba</taxon>
    </lineage>
</organism>
<dbReference type="Proteomes" id="UP001150062">
    <property type="component" value="Unassembled WGS sequence"/>
</dbReference>
<feature type="compositionally biased region" description="Polar residues" evidence="1">
    <location>
        <begin position="226"/>
        <end position="241"/>
    </location>
</feature>
<feature type="region of interest" description="Disordered" evidence="1">
    <location>
        <begin position="171"/>
        <end position="241"/>
    </location>
</feature>
<dbReference type="SMART" id="SM00225">
    <property type="entry name" value="BTB"/>
    <property type="match status" value="1"/>
</dbReference>
<evidence type="ECO:0000313" key="4">
    <source>
        <dbReference type="Proteomes" id="UP001150062"/>
    </source>
</evidence>
<dbReference type="Gene3D" id="3.40.50.880">
    <property type="match status" value="1"/>
</dbReference>
<dbReference type="CDD" id="cd18186">
    <property type="entry name" value="BTB_POZ_ZBTB_KLHL-like"/>
    <property type="match status" value="1"/>
</dbReference>
<reference evidence="3" key="1">
    <citation type="submission" date="2022-08" db="EMBL/GenBank/DDBJ databases">
        <title>Novel sulfate-reducing endosymbionts in the free-living metamonad Anaeramoeba.</title>
        <authorList>
            <person name="Jerlstrom-Hultqvist J."/>
            <person name="Cepicka I."/>
            <person name="Gallot-Lavallee L."/>
            <person name="Salas-Leiva D."/>
            <person name="Curtis B.A."/>
            <person name="Zahonova K."/>
            <person name="Pipaliya S."/>
            <person name="Dacks J."/>
            <person name="Roger A.J."/>
        </authorList>
    </citation>
    <scope>NUCLEOTIDE SEQUENCE</scope>
    <source>
        <strain evidence="3">Schooner1</strain>
    </source>
</reference>
<dbReference type="PANTHER" id="PTHR24410">
    <property type="entry name" value="HL07962P-RELATED"/>
    <property type="match status" value="1"/>
</dbReference>
<dbReference type="InterPro" id="IPR011333">
    <property type="entry name" value="SKP1/BTB/POZ_sf"/>
</dbReference>
<evidence type="ECO:0000256" key="1">
    <source>
        <dbReference type="SAM" id="MobiDB-lite"/>
    </source>
</evidence>
<comment type="caution">
    <text evidence="3">The sequence shown here is derived from an EMBL/GenBank/DDBJ whole genome shotgun (WGS) entry which is preliminary data.</text>
</comment>
<dbReference type="EMBL" id="JAOAOG010000166">
    <property type="protein sequence ID" value="KAJ6244318.1"/>
    <property type="molecule type" value="Genomic_DNA"/>
</dbReference>
<dbReference type="InterPro" id="IPR051481">
    <property type="entry name" value="BTB-POZ/Galectin-3-binding"/>
</dbReference>
<dbReference type="SUPFAM" id="SSF52317">
    <property type="entry name" value="Class I glutamine amidotransferase-like"/>
    <property type="match status" value="1"/>
</dbReference>
<gene>
    <name evidence="3" type="ORF">M0813_21583</name>
</gene>
<accession>A0ABQ8YIF2</accession>
<evidence type="ECO:0000313" key="3">
    <source>
        <dbReference type="EMBL" id="KAJ6244318.1"/>
    </source>
</evidence>
<dbReference type="PROSITE" id="PS50097">
    <property type="entry name" value="BTB"/>
    <property type="match status" value="1"/>
</dbReference>
<dbReference type="Gene3D" id="3.30.710.10">
    <property type="entry name" value="Potassium Channel Kv1.1, Chain A"/>
    <property type="match status" value="1"/>
</dbReference>
<feature type="compositionally biased region" description="Low complexity" evidence="1">
    <location>
        <begin position="190"/>
        <end position="200"/>
    </location>
</feature>
<dbReference type="PANTHER" id="PTHR24410:SF23">
    <property type="entry name" value="BTB DOMAIN-CONTAINING PROTEIN-RELATED"/>
    <property type="match status" value="1"/>
</dbReference>
<protein>
    <submittedName>
        <fullName evidence="3">Pep-cterm sorting domain-containing protein</fullName>
    </submittedName>
</protein>